<keyword evidence="8" id="KW-1185">Reference proteome</keyword>
<evidence type="ECO:0000313" key="8">
    <source>
        <dbReference type="Proteomes" id="UP001374579"/>
    </source>
</evidence>
<dbReference type="PANTHER" id="PTHR46273">
    <property type="entry name" value="MYOSUPPRESSIN RECEPTOR 1, ISOFORM B-RELATED"/>
    <property type="match status" value="1"/>
</dbReference>
<dbReference type="InterPro" id="IPR053219">
    <property type="entry name" value="GPCR_Dmsr-1"/>
</dbReference>
<proteinExistence type="predicted"/>
<feature type="transmembrane region" description="Helical" evidence="5">
    <location>
        <begin position="107"/>
        <end position="132"/>
    </location>
</feature>
<gene>
    <name evidence="7" type="ORF">V1264_016908</name>
</gene>
<dbReference type="InterPro" id="IPR019427">
    <property type="entry name" value="7TM_GPCR_serpentine_rcpt_Srw"/>
</dbReference>
<comment type="caution">
    <text evidence="7">The sequence shown here is derived from an EMBL/GenBank/DDBJ whole genome shotgun (WGS) entry which is preliminary data.</text>
</comment>
<dbReference type="Proteomes" id="UP001374579">
    <property type="component" value="Unassembled WGS sequence"/>
</dbReference>
<feature type="transmembrane region" description="Helical" evidence="5">
    <location>
        <begin position="265"/>
        <end position="287"/>
    </location>
</feature>
<protein>
    <recommendedName>
        <fullName evidence="6">G-protein coupled receptors family 1 profile domain-containing protein</fullName>
    </recommendedName>
</protein>
<evidence type="ECO:0000256" key="1">
    <source>
        <dbReference type="ARBA" id="ARBA00004370"/>
    </source>
</evidence>
<dbReference type="PROSITE" id="PS50262">
    <property type="entry name" value="G_PROTEIN_RECEP_F1_2"/>
    <property type="match status" value="1"/>
</dbReference>
<dbReference type="InterPro" id="IPR000276">
    <property type="entry name" value="GPCR_Rhodpsn"/>
</dbReference>
<keyword evidence="2 5" id="KW-0812">Transmembrane</keyword>
<name>A0AAN9GE11_9CAEN</name>
<reference evidence="7 8" key="1">
    <citation type="submission" date="2024-02" db="EMBL/GenBank/DDBJ databases">
        <title>Chromosome-scale genome assembly of the rough periwinkle Littorina saxatilis.</title>
        <authorList>
            <person name="De Jode A."/>
            <person name="Faria R."/>
            <person name="Formenti G."/>
            <person name="Sims Y."/>
            <person name="Smith T.P."/>
            <person name="Tracey A."/>
            <person name="Wood J.M.D."/>
            <person name="Zagrodzka Z.B."/>
            <person name="Johannesson K."/>
            <person name="Butlin R.K."/>
            <person name="Leder E.H."/>
        </authorList>
    </citation>
    <scope>NUCLEOTIDE SEQUENCE [LARGE SCALE GENOMIC DNA]</scope>
    <source>
        <strain evidence="7">Snail1</strain>
        <tissue evidence="7">Muscle</tissue>
    </source>
</reference>
<feature type="transmembrane region" description="Helical" evidence="5">
    <location>
        <begin position="30"/>
        <end position="51"/>
    </location>
</feature>
<dbReference type="EMBL" id="JBAMIC010000007">
    <property type="protein sequence ID" value="KAK7105543.1"/>
    <property type="molecule type" value="Genomic_DNA"/>
</dbReference>
<keyword evidence="4 5" id="KW-0472">Membrane</keyword>
<evidence type="ECO:0000256" key="3">
    <source>
        <dbReference type="ARBA" id="ARBA00022989"/>
    </source>
</evidence>
<feature type="transmembrane region" description="Helical" evidence="5">
    <location>
        <begin position="63"/>
        <end position="87"/>
    </location>
</feature>
<dbReference type="AlphaFoldDB" id="A0AAN9GE11"/>
<dbReference type="CDD" id="cd14978">
    <property type="entry name" value="7tmA_FMRFamide_R-like"/>
    <property type="match status" value="1"/>
</dbReference>
<organism evidence="7 8">
    <name type="scientific">Littorina saxatilis</name>
    <dbReference type="NCBI Taxonomy" id="31220"/>
    <lineage>
        <taxon>Eukaryota</taxon>
        <taxon>Metazoa</taxon>
        <taxon>Spiralia</taxon>
        <taxon>Lophotrochozoa</taxon>
        <taxon>Mollusca</taxon>
        <taxon>Gastropoda</taxon>
        <taxon>Caenogastropoda</taxon>
        <taxon>Littorinimorpha</taxon>
        <taxon>Littorinoidea</taxon>
        <taxon>Littorinidae</taxon>
        <taxon>Littorina</taxon>
    </lineage>
</organism>
<evidence type="ECO:0000256" key="4">
    <source>
        <dbReference type="ARBA" id="ARBA00023136"/>
    </source>
</evidence>
<comment type="subcellular location">
    <subcellularLocation>
        <location evidence="1">Membrane</location>
    </subcellularLocation>
</comment>
<dbReference type="Gene3D" id="1.20.1070.10">
    <property type="entry name" value="Rhodopsin 7-helix transmembrane proteins"/>
    <property type="match status" value="1"/>
</dbReference>
<dbReference type="Pfam" id="PF10324">
    <property type="entry name" value="7TM_GPCR_Srw"/>
    <property type="match status" value="1"/>
</dbReference>
<feature type="transmembrane region" description="Helical" evidence="5">
    <location>
        <begin position="208"/>
        <end position="232"/>
    </location>
</feature>
<dbReference type="SUPFAM" id="SSF81321">
    <property type="entry name" value="Family A G protein-coupled receptor-like"/>
    <property type="match status" value="1"/>
</dbReference>
<dbReference type="GO" id="GO:0008528">
    <property type="term" value="F:G protein-coupled peptide receptor activity"/>
    <property type="evidence" value="ECO:0007669"/>
    <property type="project" value="InterPro"/>
</dbReference>
<dbReference type="GO" id="GO:0005886">
    <property type="term" value="C:plasma membrane"/>
    <property type="evidence" value="ECO:0007669"/>
    <property type="project" value="TreeGrafter"/>
</dbReference>
<evidence type="ECO:0000256" key="5">
    <source>
        <dbReference type="SAM" id="Phobius"/>
    </source>
</evidence>
<feature type="transmembrane region" description="Helical" evidence="5">
    <location>
        <begin position="299"/>
        <end position="323"/>
    </location>
</feature>
<feature type="transmembrane region" description="Helical" evidence="5">
    <location>
        <begin position="152"/>
        <end position="172"/>
    </location>
</feature>
<evidence type="ECO:0000256" key="2">
    <source>
        <dbReference type="ARBA" id="ARBA00022692"/>
    </source>
</evidence>
<dbReference type="PANTHER" id="PTHR46273:SF4">
    <property type="entry name" value="AT19640P"/>
    <property type="match status" value="1"/>
</dbReference>
<feature type="domain" description="G-protein coupled receptors family 1 profile" evidence="6">
    <location>
        <begin position="43"/>
        <end position="321"/>
    </location>
</feature>
<accession>A0AAN9GE11</accession>
<keyword evidence="3 5" id="KW-1133">Transmembrane helix</keyword>
<evidence type="ECO:0000259" key="6">
    <source>
        <dbReference type="PROSITE" id="PS50262"/>
    </source>
</evidence>
<evidence type="ECO:0000313" key="7">
    <source>
        <dbReference type="EMBL" id="KAK7105543.1"/>
    </source>
</evidence>
<sequence length="367" mass="41149">MDASLDEAGSYSPPESASDRFRVSYKRVHGYLSVTVCIFGIVSNVLSIIVLTRKHMRSPTNFILTALAIADILVMSTYPIMAIYLYIISSDSCMTAQHSLGWMYFILIYYPSIVTCHNISMWLTVTLAVFRYIFVCQHAIAARMCSLPRAKLAVAVVVVAAIVSCLPGYFVYSVQDVGPSLSRNVSCYWIVASQLAQDNPTYTQFVRWLFGVVFKILPCVLMAFFSTLLIIAMQQAKVRRARLFNTMSRVVDHDHQSSEHNRTTMMLLGVVICSIVTEIPQGILALISAVDEGFFNDVYIHLGDLMDILVLVNSAVNFILYCIMSQQFRSTFKSLFVCNNIPFNLHRKVAKADGTELNMVKNETTNA</sequence>
<dbReference type="InterPro" id="IPR017452">
    <property type="entry name" value="GPCR_Rhodpsn_7TM"/>
</dbReference>
<dbReference type="PRINTS" id="PR00237">
    <property type="entry name" value="GPCRRHODOPSN"/>
</dbReference>